<dbReference type="AlphaFoldDB" id="A0A136IPJ6"/>
<feature type="region of interest" description="Disordered" evidence="2">
    <location>
        <begin position="44"/>
        <end position="81"/>
    </location>
</feature>
<dbReference type="InterPro" id="IPR002110">
    <property type="entry name" value="Ankyrin_rpt"/>
</dbReference>
<feature type="region of interest" description="Disordered" evidence="2">
    <location>
        <begin position="1"/>
        <end position="29"/>
    </location>
</feature>
<evidence type="ECO:0000313" key="4">
    <source>
        <dbReference type="Proteomes" id="UP000070501"/>
    </source>
</evidence>
<reference evidence="4" key="1">
    <citation type="submission" date="2016-02" db="EMBL/GenBank/DDBJ databases">
        <title>Draft genome sequence of Microdochium bolleyi, a fungal endophyte of beachgrass.</title>
        <authorList>
            <consortium name="DOE Joint Genome Institute"/>
            <person name="David A.S."/>
            <person name="May G."/>
            <person name="Haridas S."/>
            <person name="Lim J."/>
            <person name="Wang M."/>
            <person name="Labutti K."/>
            <person name="Lipzen A."/>
            <person name="Barry K."/>
            <person name="Grigoriev I.V."/>
        </authorList>
    </citation>
    <scope>NUCLEOTIDE SEQUENCE [LARGE SCALE GENOMIC DNA]</scope>
    <source>
        <strain evidence="4">J235TASD1</strain>
    </source>
</reference>
<feature type="compositionally biased region" description="Low complexity" evidence="2">
    <location>
        <begin position="44"/>
        <end position="65"/>
    </location>
</feature>
<keyword evidence="1" id="KW-0040">ANK repeat</keyword>
<feature type="non-terminal residue" evidence="3">
    <location>
        <position position="148"/>
    </location>
</feature>
<name>A0A136IPJ6_9PEZI</name>
<gene>
    <name evidence="3" type="ORF">Micbo1qcDRAFT_167919</name>
</gene>
<evidence type="ECO:0000313" key="3">
    <source>
        <dbReference type="EMBL" id="KXJ86847.1"/>
    </source>
</evidence>
<organism evidence="3 4">
    <name type="scientific">Microdochium bolleyi</name>
    <dbReference type="NCBI Taxonomy" id="196109"/>
    <lineage>
        <taxon>Eukaryota</taxon>
        <taxon>Fungi</taxon>
        <taxon>Dikarya</taxon>
        <taxon>Ascomycota</taxon>
        <taxon>Pezizomycotina</taxon>
        <taxon>Sordariomycetes</taxon>
        <taxon>Xylariomycetidae</taxon>
        <taxon>Xylariales</taxon>
        <taxon>Microdochiaceae</taxon>
        <taxon>Microdochium</taxon>
    </lineage>
</organism>
<dbReference type="PROSITE" id="PS50088">
    <property type="entry name" value="ANK_REPEAT"/>
    <property type="match status" value="1"/>
</dbReference>
<protein>
    <submittedName>
        <fullName evidence="3">Uncharacterized protein</fullName>
    </submittedName>
</protein>
<dbReference type="Proteomes" id="UP000070501">
    <property type="component" value="Unassembled WGS sequence"/>
</dbReference>
<sequence length="148" mass="15519">MQTTAGNIKLNTSQSAKTKNSLTGKDPLSASRIQDHVDIFALLASATPSAPSPTTTSPGDDNNNNDGDDAPILRVKASPSHDEWPLHEGRCVLGIACDPGSGSSLRLLRRLLAAKLPVDTIYQGLPLLHHAVQRGNIAGAQLLAKRGA</sequence>
<evidence type="ECO:0000256" key="1">
    <source>
        <dbReference type="PROSITE-ProRule" id="PRU00023"/>
    </source>
</evidence>
<dbReference type="EMBL" id="KQ964265">
    <property type="protein sequence ID" value="KXJ86847.1"/>
    <property type="molecule type" value="Genomic_DNA"/>
</dbReference>
<feature type="repeat" description="ANK" evidence="1">
    <location>
        <begin position="123"/>
        <end position="148"/>
    </location>
</feature>
<evidence type="ECO:0000256" key="2">
    <source>
        <dbReference type="SAM" id="MobiDB-lite"/>
    </source>
</evidence>
<feature type="compositionally biased region" description="Polar residues" evidence="2">
    <location>
        <begin position="1"/>
        <end position="23"/>
    </location>
</feature>
<keyword evidence="4" id="KW-1185">Reference proteome</keyword>
<proteinExistence type="predicted"/>
<accession>A0A136IPJ6</accession>
<dbReference type="InterPro" id="IPR036770">
    <property type="entry name" value="Ankyrin_rpt-contain_sf"/>
</dbReference>
<dbReference type="Gene3D" id="1.25.40.20">
    <property type="entry name" value="Ankyrin repeat-containing domain"/>
    <property type="match status" value="1"/>
</dbReference>
<dbReference type="InParanoid" id="A0A136IPJ6"/>
<dbReference type="PROSITE" id="PS50297">
    <property type="entry name" value="ANK_REP_REGION"/>
    <property type="match status" value="1"/>
</dbReference>